<evidence type="ECO:0000256" key="2">
    <source>
        <dbReference type="ARBA" id="ARBA00022475"/>
    </source>
</evidence>
<dbReference type="PROSITE" id="PS50850">
    <property type="entry name" value="MFS"/>
    <property type="match status" value="1"/>
</dbReference>
<dbReference type="InterPro" id="IPR020846">
    <property type="entry name" value="MFS_dom"/>
</dbReference>
<evidence type="ECO:0000259" key="7">
    <source>
        <dbReference type="PROSITE" id="PS50850"/>
    </source>
</evidence>
<evidence type="ECO:0000256" key="4">
    <source>
        <dbReference type="ARBA" id="ARBA00022989"/>
    </source>
</evidence>
<evidence type="ECO:0000313" key="8">
    <source>
        <dbReference type="EMBL" id="GED05055.1"/>
    </source>
</evidence>
<dbReference type="Pfam" id="PF07690">
    <property type="entry name" value="MFS_1"/>
    <property type="match status" value="1"/>
</dbReference>
<feature type="transmembrane region" description="Helical" evidence="6">
    <location>
        <begin position="111"/>
        <end position="133"/>
    </location>
</feature>
<evidence type="ECO:0000256" key="5">
    <source>
        <dbReference type="ARBA" id="ARBA00023136"/>
    </source>
</evidence>
<dbReference type="GO" id="GO:0022857">
    <property type="term" value="F:transmembrane transporter activity"/>
    <property type="evidence" value="ECO:0007669"/>
    <property type="project" value="InterPro"/>
</dbReference>
<organism evidence="8 9">
    <name type="scientific">Glutamicibacter uratoxydans</name>
    <name type="common">Arthrobacter uratoxydans</name>
    <dbReference type="NCBI Taxonomy" id="43667"/>
    <lineage>
        <taxon>Bacteria</taxon>
        <taxon>Bacillati</taxon>
        <taxon>Actinomycetota</taxon>
        <taxon>Actinomycetes</taxon>
        <taxon>Micrococcales</taxon>
        <taxon>Micrococcaceae</taxon>
        <taxon>Glutamicibacter</taxon>
    </lineage>
</organism>
<keyword evidence="4 6" id="KW-1133">Transmembrane helix</keyword>
<feature type="domain" description="Major facilitator superfamily (MFS) profile" evidence="7">
    <location>
        <begin position="17"/>
        <end position="402"/>
    </location>
</feature>
<dbReference type="OrthoDB" id="2957247at2"/>
<feature type="transmembrane region" description="Helical" evidence="6">
    <location>
        <begin position="87"/>
        <end position="105"/>
    </location>
</feature>
<proteinExistence type="predicted"/>
<evidence type="ECO:0000256" key="3">
    <source>
        <dbReference type="ARBA" id="ARBA00022692"/>
    </source>
</evidence>
<dbReference type="PANTHER" id="PTHR43124:SF3">
    <property type="entry name" value="CHLORAMPHENICOL EFFLUX PUMP RV0191"/>
    <property type="match status" value="1"/>
</dbReference>
<dbReference type="RefSeq" id="WP_141361748.1">
    <property type="nucleotide sequence ID" value="NZ_BAAAJL010000003.1"/>
</dbReference>
<keyword evidence="9" id="KW-1185">Reference proteome</keyword>
<keyword evidence="5 6" id="KW-0472">Membrane</keyword>
<feature type="transmembrane region" description="Helical" evidence="6">
    <location>
        <begin position="314"/>
        <end position="337"/>
    </location>
</feature>
<feature type="transmembrane region" description="Helical" evidence="6">
    <location>
        <begin position="285"/>
        <end position="308"/>
    </location>
</feature>
<dbReference type="AlphaFoldDB" id="A0A4Y4DN16"/>
<feature type="transmembrane region" description="Helical" evidence="6">
    <location>
        <begin position="59"/>
        <end position="80"/>
    </location>
</feature>
<dbReference type="SUPFAM" id="SSF103473">
    <property type="entry name" value="MFS general substrate transporter"/>
    <property type="match status" value="1"/>
</dbReference>
<evidence type="ECO:0000313" key="9">
    <source>
        <dbReference type="Proteomes" id="UP000316612"/>
    </source>
</evidence>
<evidence type="ECO:0000256" key="1">
    <source>
        <dbReference type="ARBA" id="ARBA00004651"/>
    </source>
</evidence>
<dbReference type="PANTHER" id="PTHR43124">
    <property type="entry name" value="PURINE EFFLUX PUMP PBUE"/>
    <property type="match status" value="1"/>
</dbReference>
<comment type="caution">
    <text evidence="8">The sequence shown here is derived from an EMBL/GenBank/DDBJ whole genome shotgun (WGS) entry which is preliminary data.</text>
</comment>
<reference evidence="8 9" key="1">
    <citation type="submission" date="2019-06" db="EMBL/GenBank/DDBJ databases">
        <title>Whole genome shotgun sequence of Glutamicibacter uratoxydans NBRC 15515.</title>
        <authorList>
            <person name="Hosoyama A."/>
            <person name="Uohara A."/>
            <person name="Ohji S."/>
            <person name="Ichikawa N."/>
        </authorList>
    </citation>
    <scope>NUCLEOTIDE SEQUENCE [LARGE SCALE GENOMIC DNA]</scope>
    <source>
        <strain evidence="8 9">NBRC 15515</strain>
    </source>
</reference>
<feature type="transmembrane region" description="Helical" evidence="6">
    <location>
        <begin position="173"/>
        <end position="190"/>
    </location>
</feature>
<feature type="transmembrane region" description="Helical" evidence="6">
    <location>
        <begin position="228"/>
        <end position="246"/>
    </location>
</feature>
<dbReference type="InterPro" id="IPR050189">
    <property type="entry name" value="MFS_Efflux_Transporters"/>
</dbReference>
<keyword evidence="2" id="KW-1003">Cell membrane</keyword>
<feature type="transmembrane region" description="Helical" evidence="6">
    <location>
        <begin position="20"/>
        <end position="39"/>
    </location>
</feature>
<dbReference type="InterPro" id="IPR036259">
    <property type="entry name" value="MFS_trans_sf"/>
</dbReference>
<comment type="subcellular location">
    <subcellularLocation>
        <location evidence="1">Cell membrane</location>
        <topology evidence="1">Multi-pass membrane protein</topology>
    </subcellularLocation>
</comment>
<gene>
    <name evidence="8" type="ORF">AUR04nite_05870</name>
</gene>
<dbReference type="EMBL" id="BJNY01000002">
    <property type="protein sequence ID" value="GED05055.1"/>
    <property type="molecule type" value="Genomic_DNA"/>
</dbReference>
<dbReference type="Proteomes" id="UP000316612">
    <property type="component" value="Unassembled WGS sequence"/>
</dbReference>
<protein>
    <submittedName>
        <fullName evidence="8">MFS transporter</fullName>
    </submittedName>
</protein>
<feature type="transmembrane region" description="Helical" evidence="6">
    <location>
        <begin position="145"/>
        <end position="167"/>
    </location>
</feature>
<sequence>MNIPLFRGRKPLSANPTLNLTGAGIALIAVCYGLARFGYGFFTPIFRTEFSLSPTTIGFFASASYIAYCAAIIAATLLTTSLGARNLVIASGLLAAGSMAGIALAPNASALGTAVAATGFCTGLVSPPLATVIAENVAQKYQSRVQTMVNSGAGVGVVISVPIAMTVSSHWRLSWLLFAALALAATLWITRSAPRPLPRLSPDIQLADTGLRIRLLPRPAFPVGSIRLISASALLGASSTAMLTFGRDFLIVVGQQSAAITTTAWVMLGASGLVGAAAGSLSARFGLGLSWFFGCVSMSVASLVLIVWPNSSSLGLISMTLFGAAYTTSAGFLLVWCIQVYYRAQSVGVGMAFLVIALGQAIATPLFGFLMVQFGAAMPFYAAAACGLAAGLIMPRISVLPITTLMEIIPVDQNPDPQMPAQT</sequence>
<feature type="transmembrane region" description="Helical" evidence="6">
    <location>
        <begin position="349"/>
        <end position="372"/>
    </location>
</feature>
<evidence type="ECO:0000256" key="6">
    <source>
        <dbReference type="SAM" id="Phobius"/>
    </source>
</evidence>
<dbReference type="Gene3D" id="1.20.1250.20">
    <property type="entry name" value="MFS general substrate transporter like domains"/>
    <property type="match status" value="1"/>
</dbReference>
<accession>A0A4Y4DN16</accession>
<feature type="transmembrane region" description="Helical" evidence="6">
    <location>
        <begin position="258"/>
        <end position="278"/>
    </location>
</feature>
<dbReference type="GO" id="GO:0005886">
    <property type="term" value="C:plasma membrane"/>
    <property type="evidence" value="ECO:0007669"/>
    <property type="project" value="UniProtKB-SubCell"/>
</dbReference>
<name>A0A4Y4DN16_GLUUR</name>
<keyword evidence="3 6" id="KW-0812">Transmembrane</keyword>
<feature type="transmembrane region" description="Helical" evidence="6">
    <location>
        <begin position="378"/>
        <end position="397"/>
    </location>
</feature>
<dbReference type="InterPro" id="IPR011701">
    <property type="entry name" value="MFS"/>
</dbReference>